<evidence type="ECO:0000313" key="3">
    <source>
        <dbReference type="Proteomes" id="UP001206206"/>
    </source>
</evidence>
<name>A0ABT1PJF1_9ACTN</name>
<keyword evidence="3" id="KW-1185">Reference proteome</keyword>
<accession>A0ABT1PJF1</accession>
<organism evidence="2 3">
    <name type="scientific">Streptantibioticus rubrisoli</name>
    <dbReference type="NCBI Taxonomy" id="1387313"/>
    <lineage>
        <taxon>Bacteria</taxon>
        <taxon>Bacillati</taxon>
        <taxon>Actinomycetota</taxon>
        <taxon>Actinomycetes</taxon>
        <taxon>Kitasatosporales</taxon>
        <taxon>Streptomycetaceae</taxon>
        <taxon>Streptantibioticus</taxon>
    </lineage>
</organism>
<dbReference type="Proteomes" id="UP001206206">
    <property type="component" value="Unassembled WGS sequence"/>
</dbReference>
<evidence type="ECO:0000259" key="1">
    <source>
        <dbReference type="Pfam" id="PF04149"/>
    </source>
</evidence>
<comment type="caution">
    <text evidence="2">The sequence shown here is derived from an EMBL/GenBank/DDBJ whole genome shotgun (WGS) entry which is preliminary data.</text>
</comment>
<sequence length="70" mass="7708">MPATRIDLTTAYWRKSSYSNVDGGECVEVADNVPGHIPVRDSKDPQGPTLLFTAEAWNAFVRAVKSGRWA</sequence>
<dbReference type="RefSeq" id="WP_255931633.1">
    <property type="nucleotide sequence ID" value="NZ_JANFNH010000043.1"/>
</dbReference>
<dbReference type="EMBL" id="JANFNH010000043">
    <property type="protein sequence ID" value="MCQ4045490.1"/>
    <property type="molecule type" value="Genomic_DNA"/>
</dbReference>
<dbReference type="Pfam" id="PF04149">
    <property type="entry name" value="DUF397"/>
    <property type="match status" value="1"/>
</dbReference>
<evidence type="ECO:0000313" key="2">
    <source>
        <dbReference type="EMBL" id="MCQ4045490.1"/>
    </source>
</evidence>
<protein>
    <submittedName>
        <fullName evidence="2">DUF397 domain-containing protein</fullName>
    </submittedName>
</protein>
<reference evidence="2 3" key="1">
    <citation type="submission" date="2022-06" db="EMBL/GenBank/DDBJ databases">
        <title>Draft genome sequence of type strain Streptomyces rubrisoli DSM 42083.</title>
        <authorList>
            <person name="Duangmal K."/>
            <person name="Klaysubun C."/>
        </authorList>
    </citation>
    <scope>NUCLEOTIDE SEQUENCE [LARGE SCALE GENOMIC DNA]</scope>
    <source>
        <strain evidence="2 3">DSM 42083</strain>
    </source>
</reference>
<dbReference type="InterPro" id="IPR007278">
    <property type="entry name" value="DUF397"/>
</dbReference>
<gene>
    <name evidence="2" type="ORF">NON19_26520</name>
</gene>
<proteinExistence type="predicted"/>
<feature type="domain" description="DUF397" evidence="1">
    <location>
        <begin position="12"/>
        <end position="65"/>
    </location>
</feature>